<keyword evidence="1" id="KW-0812">Transmembrane</keyword>
<dbReference type="GO" id="GO:0080120">
    <property type="term" value="P:CAAX-box protein maturation"/>
    <property type="evidence" value="ECO:0007669"/>
    <property type="project" value="UniProtKB-ARBA"/>
</dbReference>
<dbReference type="GO" id="GO:0004175">
    <property type="term" value="F:endopeptidase activity"/>
    <property type="evidence" value="ECO:0007669"/>
    <property type="project" value="UniProtKB-ARBA"/>
</dbReference>
<dbReference type="Pfam" id="PF02517">
    <property type="entry name" value="Rce1-like"/>
    <property type="match status" value="1"/>
</dbReference>
<proteinExistence type="predicted"/>
<keyword evidence="4" id="KW-1185">Reference proteome</keyword>
<feature type="transmembrane region" description="Helical" evidence="1">
    <location>
        <begin position="147"/>
        <end position="163"/>
    </location>
</feature>
<dbReference type="RefSeq" id="WP_041895448.1">
    <property type="nucleotide sequence ID" value="NZ_CP010817.1"/>
</dbReference>
<sequence>MTIVILEALMQVGVLLPFMILFMKDRSKKDFMRIGIFCFVFVLYSCALMLGQVSESFRIINGSWNWSGKVYGTIWGVICYFAFRSYFKEHNFFRLKQAPGSQKGVWLVTVGIILLAVVAWWFAGSGGEWNIETLAFQLTMPGIDEEIMFRGILMGLLLSSLRMKVRYIGNLSNLIIAVLFGFVHAFALSKEYVVSFDTVYFVQTAFAGYVYGWIVIKSRSVLFPILAHNGSNFFGTLTMMIK</sequence>
<gene>
    <name evidence="3" type="ORF">SAMN04488089_10978</name>
</gene>
<accession>A0AAJ4W4R1</accession>
<feature type="transmembrane region" description="Helical" evidence="1">
    <location>
        <begin position="199"/>
        <end position="216"/>
    </location>
</feature>
<reference evidence="3 4" key="1">
    <citation type="submission" date="2016-10" db="EMBL/GenBank/DDBJ databases">
        <authorList>
            <person name="Varghese N."/>
            <person name="Submissions S."/>
        </authorList>
    </citation>
    <scope>NUCLEOTIDE SEQUENCE [LARGE SCALE GENOMIC DNA]</scope>
    <source>
        <strain evidence="4">DSM 19823 / KCTC 23066 / CCTCC M 208030 / D25</strain>
    </source>
</reference>
<keyword evidence="1" id="KW-0472">Membrane</keyword>
<evidence type="ECO:0000256" key="1">
    <source>
        <dbReference type="SAM" id="Phobius"/>
    </source>
</evidence>
<feature type="transmembrane region" description="Helical" evidence="1">
    <location>
        <begin position="6"/>
        <end position="22"/>
    </location>
</feature>
<evidence type="ECO:0000313" key="4">
    <source>
        <dbReference type="Proteomes" id="UP000183496"/>
    </source>
</evidence>
<name>A0AAJ4W4R1_MYRPR</name>
<dbReference type="InterPro" id="IPR003675">
    <property type="entry name" value="Rce1/LyrA-like_dom"/>
</dbReference>
<feature type="transmembrane region" description="Helical" evidence="1">
    <location>
        <begin position="34"/>
        <end position="54"/>
    </location>
</feature>
<keyword evidence="1" id="KW-1133">Transmembrane helix</keyword>
<dbReference type="Proteomes" id="UP000183496">
    <property type="component" value="Unassembled WGS sequence"/>
</dbReference>
<dbReference type="EMBL" id="FOFY01000009">
    <property type="protein sequence ID" value="SER09216.1"/>
    <property type="molecule type" value="Genomic_DNA"/>
</dbReference>
<protein>
    <recommendedName>
        <fullName evidence="2">CAAX prenyl protease 2/Lysostaphin resistance protein A-like domain-containing protein</fullName>
    </recommendedName>
</protein>
<feature type="transmembrane region" description="Helical" evidence="1">
    <location>
        <begin position="170"/>
        <end position="187"/>
    </location>
</feature>
<evidence type="ECO:0000259" key="2">
    <source>
        <dbReference type="Pfam" id="PF02517"/>
    </source>
</evidence>
<feature type="transmembrane region" description="Helical" evidence="1">
    <location>
        <begin position="104"/>
        <end position="123"/>
    </location>
</feature>
<evidence type="ECO:0000313" key="3">
    <source>
        <dbReference type="EMBL" id="SER09216.1"/>
    </source>
</evidence>
<feature type="transmembrane region" description="Helical" evidence="1">
    <location>
        <begin position="66"/>
        <end position="83"/>
    </location>
</feature>
<comment type="caution">
    <text evidence="3">The sequence shown here is derived from an EMBL/GenBank/DDBJ whole genome shotgun (WGS) entry which is preliminary data.</text>
</comment>
<dbReference type="AlphaFoldDB" id="A0AAJ4W4R1"/>
<organism evidence="3 4">
    <name type="scientific">Myroides profundi</name>
    <dbReference type="NCBI Taxonomy" id="480520"/>
    <lineage>
        <taxon>Bacteria</taxon>
        <taxon>Pseudomonadati</taxon>
        <taxon>Bacteroidota</taxon>
        <taxon>Flavobacteriia</taxon>
        <taxon>Flavobacteriales</taxon>
        <taxon>Flavobacteriaceae</taxon>
        <taxon>Myroides</taxon>
    </lineage>
</organism>
<feature type="domain" description="CAAX prenyl protease 2/Lysostaphin resistance protein A-like" evidence="2">
    <location>
        <begin position="133"/>
        <end position="234"/>
    </location>
</feature>